<dbReference type="Proteomes" id="UP000037069">
    <property type="component" value="Unassembled WGS sequence"/>
</dbReference>
<dbReference type="InterPro" id="IPR036300">
    <property type="entry name" value="MIR_dom_sf"/>
</dbReference>
<organism evidence="6 7">
    <name type="scientific">Lucilia cuprina</name>
    <name type="common">Green bottle fly</name>
    <name type="synonym">Australian sheep blowfly</name>
    <dbReference type="NCBI Taxonomy" id="7375"/>
    <lineage>
        <taxon>Eukaryota</taxon>
        <taxon>Metazoa</taxon>
        <taxon>Ecdysozoa</taxon>
        <taxon>Arthropoda</taxon>
        <taxon>Hexapoda</taxon>
        <taxon>Insecta</taxon>
        <taxon>Pterygota</taxon>
        <taxon>Neoptera</taxon>
        <taxon>Endopterygota</taxon>
        <taxon>Diptera</taxon>
        <taxon>Brachycera</taxon>
        <taxon>Muscomorpha</taxon>
        <taxon>Oestroidea</taxon>
        <taxon>Calliphoridae</taxon>
        <taxon>Luciliinae</taxon>
        <taxon>Lucilia</taxon>
    </lineage>
</organism>
<gene>
    <name evidence="6" type="ORF">FF38_10663</name>
</gene>
<dbReference type="InterPro" id="IPR016093">
    <property type="entry name" value="MIR_motif"/>
</dbReference>
<evidence type="ECO:0000256" key="2">
    <source>
        <dbReference type="ARBA" id="ARBA00022729"/>
    </source>
</evidence>
<dbReference type="OrthoDB" id="5588846at2759"/>
<name>A0A0L0CDT9_LUCCU</name>
<reference evidence="6 7" key="1">
    <citation type="journal article" date="2015" name="Nat. Commun.">
        <title>Lucilia cuprina genome unlocks parasitic fly biology to underpin future interventions.</title>
        <authorList>
            <person name="Anstead C.A."/>
            <person name="Korhonen P.K."/>
            <person name="Young N.D."/>
            <person name="Hall R.S."/>
            <person name="Jex A.R."/>
            <person name="Murali S.C."/>
            <person name="Hughes D.S."/>
            <person name="Lee S.F."/>
            <person name="Perry T."/>
            <person name="Stroehlein A.J."/>
            <person name="Ansell B.R."/>
            <person name="Breugelmans B."/>
            <person name="Hofmann A."/>
            <person name="Qu J."/>
            <person name="Dugan S."/>
            <person name="Lee S.L."/>
            <person name="Chao H."/>
            <person name="Dinh H."/>
            <person name="Han Y."/>
            <person name="Doddapaneni H.V."/>
            <person name="Worley K.C."/>
            <person name="Muzny D.M."/>
            <person name="Ioannidis P."/>
            <person name="Waterhouse R.M."/>
            <person name="Zdobnov E.M."/>
            <person name="James P.J."/>
            <person name="Bagnall N.H."/>
            <person name="Kotze A.C."/>
            <person name="Gibbs R.A."/>
            <person name="Richards S."/>
            <person name="Batterham P."/>
            <person name="Gasser R.B."/>
        </authorList>
    </citation>
    <scope>NUCLEOTIDE SEQUENCE [LARGE SCALE GENOMIC DNA]</scope>
    <source>
        <strain evidence="6 7">LS</strain>
        <tissue evidence="6">Full body</tissue>
    </source>
</reference>
<dbReference type="Gene3D" id="2.80.10.50">
    <property type="match status" value="1"/>
</dbReference>
<dbReference type="SMART" id="SM00472">
    <property type="entry name" value="MIR"/>
    <property type="match status" value="3"/>
</dbReference>
<dbReference type="GO" id="GO:0005576">
    <property type="term" value="C:extracellular region"/>
    <property type="evidence" value="ECO:0007669"/>
    <property type="project" value="UniProtKB-SubCell"/>
</dbReference>
<evidence type="ECO:0000256" key="1">
    <source>
        <dbReference type="ARBA" id="ARBA00004613"/>
    </source>
</evidence>
<dbReference type="EMBL" id="JRES01000531">
    <property type="protein sequence ID" value="KNC30406.1"/>
    <property type="molecule type" value="Genomic_DNA"/>
</dbReference>
<dbReference type="PANTHER" id="PTHR46809">
    <property type="entry name" value="STROMAL CELL-DERIVED FACTOR 2-LIKE PROTEIN"/>
    <property type="match status" value="1"/>
</dbReference>
<feature type="domain" description="MIR" evidence="5">
    <location>
        <begin position="146"/>
        <end position="200"/>
    </location>
</feature>
<dbReference type="GO" id="GO:0032991">
    <property type="term" value="C:protein-containing complex"/>
    <property type="evidence" value="ECO:0007669"/>
    <property type="project" value="UniProtKB-ARBA"/>
</dbReference>
<dbReference type="GO" id="GO:0005783">
    <property type="term" value="C:endoplasmic reticulum"/>
    <property type="evidence" value="ECO:0007669"/>
    <property type="project" value="UniProtKB-ARBA"/>
</dbReference>
<feature type="chain" id="PRO_5005536142" description="MIR domain-containing protein" evidence="4">
    <location>
        <begin position="26"/>
        <end position="217"/>
    </location>
</feature>
<dbReference type="STRING" id="7375.A0A0L0CDT9"/>
<feature type="domain" description="MIR" evidence="5">
    <location>
        <begin position="28"/>
        <end position="82"/>
    </location>
</feature>
<evidence type="ECO:0000256" key="3">
    <source>
        <dbReference type="ARBA" id="ARBA00022737"/>
    </source>
</evidence>
<comment type="caution">
    <text evidence="6">The sequence shown here is derived from an EMBL/GenBank/DDBJ whole genome shotgun (WGS) entry which is preliminary data.</text>
</comment>
<evidence type="ECO:0000313" key="7">
    <source>
        <dbReference type="Proteomes" id="UP000037069"/>
    </source>
</evidence>
<feature type="signal peptide" evidence="4">
    <location>
        <begin position="1"/>
        <end position="25"/>
    </location>
</feature>
<dbReference type="Pfam" id="PF02815">
    <property type="entry name" value="MIR"/>
    <property type="match status" value="1"/>
</dbReference>
<dbReference type="FunFam" id="2.80.10.50:FF:000023">
    <property type="entry name" value="Stromal cell-derived factor 2-like 1"/>
    <property type="match status" value="1"/>
</dbReference>
<comment type="subcellular location">
    <subcellularLocation>
        <location evidence="1">Secreted</location>
    </subcellularLocation>
</comment>
<dbReference type="OMA" id="NYWRAME"/>
<dbReference type="PANTHER" id="PTHR46809:SF2">
    <property type="entry name" value="GH21273P"/>
    <property type="match status" value="1"/>
</dbReference>
<feature type="domain" description="MIR" evidence="5">
    <location>
        <begin position="90"/>
        <end position="145"/>
    </location>
</feature>
<evidence type="ECO:0000259" key="5">
    <source>
        <dbReference type="PROSITE" id="PS50919"/>
    </source>
</evidence>
<evidence type="ECO:0000313" key="6">
    <source>
        <dbReference type="EMBL" id="KNC30406.1"/>
    </source>
</evidence>
<sequence>MKYNKNYLVSLTIFAVLCKIPEAIGAKTNFVTCGSIIKLLNSDYGMRLHSHDVKYGSGSGQQSVTGIELKEDVNSHWVIKAATNKFCERGEPIKCGDTIRLEHLSTKRNLHSHFFSSPLSGEQEVSAYGDNGVGDSGDHWELICSNNEWVRDAHVRLRHIDTGAYLSMSGRSFGRPISGQMEVVGASNPSHGTRWTTAEGLFIVPKEKETEYAHTEL</sequence>
<accession>A0A0L0CDT9</accession>
<proteinExistence type="predicted"/>
<keyword evidence="7" id="KW-1185">Reference proteome</keyword>
<evidence type="ECO:0000256" key="4">
    <source>
        <dbReference type="SAM" id="SignalP"/>
    </source>
</evidence>
<dbReference type="SUPFAM" id="SSF82109">
    <property type="entry name" value="MIR domain"/>
    <property type="match status" value="1"/>
</dbReference>
<dbReference type="CDD" id="cd23293">
    <property type="entry name" value="beta-trefoil_MIR_SDF2_meta"/>
    <property type="match status" value="1"/>
</dbReference>
<dbReference type="AlphaFoldDB" id="A0A0L0CDT9"/>
<dbReference type="PROSITE" id="PS50919">
    <property type="entry name" value="MIR"/>
    <property type="match status" value="3"/>
</dbReference>
<keyword evidence="2 4" id="KW-0732">Signal</keyword>
<keyword evidence="3" id="KW-0677">Repeat</keyword>
<protein>
    <recommendedName>
        <fullName evidence="5">MIR domain-containing protein</fullName>
    </recommendedName>
</protein>